<organism evidence="11 14">
    <name type="scientific">Aliirhizobium cellulosilyticum</name>
    <dbReference type="NCBI Taxonomy" id="393664"/>
    <lineage>
        <taxon>Bacteria</taxon>
        <taxon>Pseudomonadati</taxon>
        <taxon>Pseudomonadota</taxon>
        <taxon>Alphaproteobacteria</taxon>
        <taxon>Hyphomicrobiales</taxon>
        <taxon>Rhizobiaceae</taxon>
        <taxon>Aliirhizobium</taxon>
    </lineage>
</organism>
<feature type="transmembrane region" description="Helical" evidence="7">
    <location>
        <begin position="415"/>
        <end position="433"/>
    </location>
</feature>
<gene>
    <name evidence="11" type="ORF">GGE31_003634</name>
    <name evidence="10" type="ORF">GGE33_003692</name>
    <name evidence="12" type="ORF">GGE35_003790</name>
</gene>
<evidence type="ECO:0000256" key="1">
    <source>
        <dbReference type="ARBA" id="ARBA00004651"/>
    </source>
</evidence>
<comment type="similarity">
    <text evidence="7">Belongs to the binding-protein-dependent transport system permease family.</text>
</comment>
<dbReference type="InterPro" id="IPR035906">
    <property type="entry name" value="MetI-like_sf"/>
</dbReference>
<evidence type="ECO:0000256" key="3">
    <source>
        <dbReference type="ARBA" id="ARBA00022475"/>
    </source>
</evidence>
<dbReference type="InterPro" id="IPR000515">
    <property type="entry name" value="MetI-like"/>
</dbReference>
<feature type="transmembrane region" description="Helical" evidence="7">
    <location>
        <begin position="121"/>
        <end position="142"/>
    </location>
</feature>
<evidence type="ECO:0000313" key="11">
    <source>
        <dbReference type="EMBL" id="MBB4413108.1"/>
    </source>
</evidence>
<feature type="transmembrane region" description="Helical" evidence="7">
    <location>
        <begin position="512"/>
        <end position="534"/>
    </location>
</feature>
<feature type="transmembrane region" description="Helical" evidence="7">
    <location>
        <begin position="245"/>
        <end position="266"/>
    </location>
</feature>
<keyword evidence="5 7" id="KW-1133">Transmembrane helix</keyword>
<name>A0A7W6TI48_9HYPH</name>
<evidence type="ECO:0000256" key="2">
    <source>
        <dbReference type="ARBA" id="ARBA00022448"/>
    </source>
</evidence>
<feature type="domain" description="ABC transmembrane type-1" evidence="9">
    <location>
        <begin position="83"/>
        <end position="267"/>
    </location>
</feature>
<feature type="transmembrane region" description="Helical" evidence="7">
    <location>
        <begin position="469"/>
        <end position="492"/>
    </location>
</feature>
<dbReference type="RefSeq" id="WP_183826047.1">
    <property type="nucleotide sequence ID" value="NZ_JACIGW010000004.1"/>
</dbReference>
<protein>
    <submittedName>
        <fullName evidence="11">ABC-type nitrate/sulfonate/bicarbonate transport system permease component</fullName>
    </submittedName>
</protein>
<dbReference type="Pfam" id="PF00528">
    <property type="entry name" value="BPD_transp_1"/>
    <property type="match status" value="2"/>
</dbReference>
<dbReference type="Proteomes" id="UP000520770">
    <property type="component" value="Unassembled WGS sequence"/>
</dbReference>
<evidence type="ECO:0000313" key="13">
    <source>
        <dbReference type="Proteomes" id="UP000520770"/>
    </source>
</evidence>
<feature type="transmembrane region" description="Helical" evidence="7">
    <location>
        <begin position="355"/>
        <end position="377"/>
    </location>
</feature>
<comment type="subcellular location">
    <subcellularLocation>
        <location evidence="1 7">Cell membrane</location>
        <topology evidence="1 7">Multi-pass membrane protein</topology>
    </subcellularLocation>
</comment>
<dbReference type="EMBL" id="JACIGW010000004">
    <property type="protein sequence ID" value="MBB4349929.1"/>
    <property type="molecule type" value="Genomic_DNA"/>
</dbReference>
<keyword evidence="14" id="KW-1185">Reference proteome</keyword>
<dbReference type="PANTHER" id="PTHR30151:SF0">
    <property type="entry name" value="ABC TRANSPORTER PERMEASE PROTEIN MJ0413-RELATED"/>
    <property type="match status" value="1"/>
</dbReference>
<comment type="caution">
    <text evidence="11">The sequence shown here is derived from an EMBL/GenBank/DDBJ whole genome shotgun (WGS) entry which is preliminary data.</text>
</comment>
<dbReference type="PROSITE" id="PS50928">
    <property type="entry name" value="ABC_TM1"/>
    <property type="match status" value="2"/>
</dbReference>
<evidence type="ECO:0000256" key="6">
    <source>
        <dbReference type="ARBA" id="ARBA00023136"/>
    </source>
</evidence>
<evidence type="ECO:0000313" key="14">
    <source>
        <dbReference type="Proteomes" id="UP000524535"/>
    </source>
</evidence>
<sequence length="548" mass="57460">MATETALGASSGTSRKTPHGTPFGKAKGEPGFRHWSALRNAAILLVLWEVLGRFKLVAGGALPAPTEVLIRFWSDRGDYPLHILATFQGASLGFLIGNGLAILAGILFAVSPVAARLGRGLNVAIFALPPIAISPILVLTFSGMTPRVVLAALGCYFVTMSATVTGISQTDRRMLDVVRAYGGGRLALLHLVEIRAALPAILAGLRIAAPAAVLGSILAEFGGGGRFGLGAYLIGSLGRADPARLWGIGLAATAIALIAYGIFALIEARLTRSTRAVTVAATPPGIRSEGNWLSTIAITLASIALPFIVWWLLLKILGTPAMIAKTPAGVFDYLFIAPSATSAQTRLLAALGQTLPMTLIGMAAGLAFAFALALASVVRPGIVRSFMPVALVTQTMPLVALTPLLVLLLGRGPSVILWITISVTFFPAFVTLAQGLGMVSRGALDVVRAYGASPFTQLRLVSIPASLPYLFAAMRLAVPRALLGVMIAEWLATGTGLGNLLNQSRGYLDYGMIWTVAVVSVLISVLFYQIVIVIERQVLRKRGMQPAA</sequence>
<feature type="transmembrane region" description="Helical" evidence="7">
    <location>
        <begin position="389"/>
        <end position="409"/>
    </location>
</feature>
<dbReference type="Proteomes" id="UP000576087">
    <property type="component" value="Unassembled WGS sequence"/>
</dbReference>
<evidence type="ECO:0000256" key="5">
    <source>
        <dbReference type="ARBA" id="ARBA00022989"/>
    </source>
</evidence>
<reference evidence="13 14" key="1">
    <citation type="submission" date="2020-08" db="EMBL/GenBank/DDBJ databases">
        <title>Genomic Encyclopedia of Type Strains, Phase IV (KMG-V): Genome sequencing to study the core and pangenomes of soil and plant-associated prokaryotes.</title>
        <authorList>
            <person name="Whitman W."/>
        </authorList>
    </citation>
    <scope>NUCLEOTIDE SEQUENCE [LARGE SCALE GENOMIC DNA]</scope>
    <source>
        <strain evidence="11 14">SEMIA 444</strain>
        <strain evidence="10 13">SEMIA 448</strain>
        <strain evidence="12 15">SEMIA 452</strain>
    </source>
</reference>
<evidence type="ECO:0000259" key="9">
    <source>
        <dbReference type="PROSITE" id="PS50928"/>
    </source>
</evidence>
<accession>A0A7W6TI48</accession>
<proteinExistence type="inferred from homology"/>
<dbReference type="Gene3D" id="1.10.3720.10">
    <property type="entry name" value="MetI-like"/>
    <property type="match status" value="2"/>
</dbReference>
<dbReference type="Proteomes" id="UP000524535">
    <property type="component" value="Unassembled WGS sequence"/>
</dbReference>
<keyword evidence="2 7" id="KW-0813">Transport</keyword>
<evidence type="ECO:0000256" key="7">
    <source>
        <dbReference type="RuleBase" id="RU363032"/>
    </source>
</evidence>
<feature type="transmembrane region" description="Helical" evidence="7">
    <location>
        <begin position="292"/>
        <end position="313"/>
    </location>
</feature>
<dbReference type="SUPFAM" id="SSF161098">
    <property type="entry name" value="MetI-like"/>
    <property type="match status" value="2"/>
</dbReference>
<keyword evidence="6 7" id="KW-0472">Membrane</keyword>
<evidence type="ECO:0000313" key="15">
    <source>
        <dbReference type="Proteomes" id="UP000576087"/>
    </source>
</evidence>
<dbReference type="GO" id="GO:0005886">
    <property type="term" value="C:plasma membrane"/>
    <property type="evidence" value="ECO:0007669"/>
    <property type="project" value="UniProtKB-SubCell"/>
</dbReference>
<feature type="region of interest" description="Disordered" evidence="8">
    <location>
        <begin position="1"/>
        <end position="28"/>
    </location>
</feature>
<feature type="transmembrane region" description="Helical" evidence="7">
    <location>
        <begin position="82"/>
        <end position="109"/>
    </location>
</feature>
<dbReference type="EMBL" id="JACIHM010000005">
    <property type="protein sequence ID" value="MBB4447955.1"/>
    <property type="molecule type" value="Genomic_DNA"/>
</dbReference>
<evidence type="ECO:0000313" key="12">
    <source>
        <dbReference type="EMBL" id="MBB4447955.1"/>
    </source>
</evidence>
<evidence type="ECO:0000313" key="10">
    <source>
        <dbReference type="EMBL" id="MBB4349929.1"/>
    </source>
</evidence>
<dbReference type="AlphaFoldDB" id="A0A7W6TI48"/>
<feature type="domain" description="ABC transmembrane type-1" evidence="9">
    <location>
        <begin position="351"/>
        <end position="531"/>
    </location>
</feature>
<keyword evidence="3" id="KW-1003">Cell membrane</keyword>
<dbReference type="EMBL" id="JACIGY010000005">
    <property type="protein sequence ID" value="MBB4413108.1"/>
    <property type="molecule type" value="Genomic_DNA"/>
</dbReference>
<keyword evidence="4 7" id="KW-0812">Transmembrane</keyword>
<evidence type="ECO:0000256" key="8">
    <source>
        <dbReference type="SAM" id="MobiDB-lite"/>
    </source>
</evidence>
<feature type="transmembrane region" description="Helical" evidence="7">
    <location>
        <begin position="148"/>
        <end position="167"/>
    </location>
</feature>
<evidence type="ECO:0000256" key="4">
    <source>
        <dbReference type="ARBA" id="ARBA00022692"/>
    </source>
</evidence>
<dbReference type="PANTHER" id="PTHR30151">
    <property type="entry name" value="ALKANE SULFONATE ABC TRANSPORTER-RELATED, MEMBRANE SUBUNIT"/>
    <property type="match status" value="1"/>
</dbReference>
<dbReference type="GO" id="GO:0055085">
    <property type="term" value="P:transmembrane transport"/>
    <property type="evidence" value="ECO:0007669"/>
    <property type="project" value="InterPro"/>
</dbReference>